<dbReference type="Proteomes" id="UP000190044">
    <property type="component" value="Unassembled WGS sequence"/>
</dbReference>
<proteinExistence type="inferred from homology"/>
<dbReference type="RefSeq" id="WP_079640328.1">
    <property type="nucleotide sequence ID" value="NZ_FUYP01000089.1"/>
</dbReference>
<evidence type="ECO:0000259" key="4">
    <source>
        <dbReference type="Pfam" id="PF03328"/>
    </source>
</evidence>
<keyword evidence="3" id="KW-0456">Lyase</keyword>
<evidence type="ECO:0000256" key="3">
    <source>
        <dbReference type="ARBA" id="ARBA00023239"/>
    </source>
</evidence>
<organism evidence="5 6">
    <name type="scientific">Sphingopyxis flava</name>
    <dbReference type="NCBI Taxonomy" id="1507287"/>
    <lineage>
        <taxon>Bacteria</taxon>
        <taxon>Pseudomonadati</taxon>
        <taxon>Pseudomonadota</taxon>
        <taxon>Alphaproteobacteria</taxon>
        <taxon>Sphingomonadales</taxon>
        <taxon>Sphingomonadaceae</taxon>
        <taxon>Sphingopyxis</taxon>
    </lineage>
</organism>
<dbReference type="InterPro" id="IPR040442">
    <property type="entry name" value="Pyrv_kinase-like_dom_sf"/>
</dbReference>
<dbReference type="OrthoDB" id="9802624at2"/>
<gene>
    <name evidence="5" type="ORF">SAMN06295937_10892</name>
</gene>
<dbReference type="InterPro" id="IPR050251">
    <property type="entry name" value="HpcH-HpaI_aldolase"/>
</dbReference>
<dbReference type="PANTHER" id="PTHR30502">
    <property type="entry name" value="2-KETO-3-DEOXY-L-RHAMNONATE ALDOLASE"/>
    <property type="match status" value="1"/>
</dbReference>
<dbReference type="SUPFAM" id="SSF51621">
    <property type="entry name" value="Phosphoenolpyruvate/pyruvate domain"/>
    <property type="match status" value="1"/>
</dbReference>
<dbReference type="AlphaFoldDB" id="A0A1T5GN76"/>
<evidence type="ECO:0000256" key="2">
    <source>
        <dbReference type="ARBA" id="ARBA00022723"/>
    </source>
</evidence>
<dbReference type="GO" id="GO:0005737">
    <property type="term" value="C:cytoplasm"/>
    <property type="evidence" value="ECO:0007669"/>
    <property type="project" value="TreeGrafter"/>
</dbReference>
<dbReference type="GO" id="GO:0046872">
    <property type="term" value="F:metal ion binding"/>
    <property type="evidence" value="ECO:0007669"/>
    <property type="project" value="UniProtKB-KW"/>
</dbReference>
<dbReference type="InterPro" id="IPR005000">
    <property type="entry name" value="Aldolase/citrate-lyase_domain"/>
</dbReference>
<protein>
    <submittedName>
        <fullName evidence="5">2,4-dihydroxyhept-2-enedioate aldolase</fullName>
    </submittedName>
</protein>
<accession>A0A1T5GN76</accession>
<evidence type="ECO:0000313" key="5">
    <source>
        <dbReference type="EMBL" id="SKC09853.1"/>
    </source>
</evidence>
<evidence type="ECO:0000256" key="1">
    <source>
        <dbReference type="ARBA" id="ARBA00005568"/>
    </source>
</evidence>
<feature type="domain" description="HpcH/HpaI aldolase/citrate lyase" evidence="4">
    <location>
        <begin position="39"/>
        <end position="216"/>
    </location>
</feature>
<name>A0A1T5GN76_9SPHN</name>
<dbReference type="Gene3D" id="3.20.20.60">
    <property type="entry name" value="Phosphoenolpyruvate-binding domains"/>
    <property type="match status" value="1"/>
</dbReference>
<evidence type="ECO:0000313" key="6">
    <source>
        <dbReference type="Proteomes" id="UP000190044"/>
    </source>
</evidence>
<dbReference type="PANTHER" id="PTHR30502:SF0">
    <property type="entry name" value="PHOSPHOENOLPYRUVATE CARBOXYLASE FAMILY PROTEIN"/>
    <property type="match status" value="1"/>
</dbReference>
<comment type="similarity">
    <text evidence="1">Belongs to the HpcH/HpaI aldolase family.</text>
</comment>
<keyword evidence="2" id="KW-0479">Metal-binding</keyword>
<dbReference type="InterPro" id="IPR015813">
    <property type="entry name" value="Pyrv/PenolPyrv_kinase-like_dom"/>
</dbReference>
<dbReference type="GO" id="GO:0016832">
    <property type="term" value="F:aldehyde-lyase activity"/>
    <property type="evidence" value="ECO:0007669"/>
    <property type="project" value="TreeGrafter"/>
</dbReference>
<reference evidence="6" key="1">
    <citation type="submission" date="2017-02" db="EMBL/GenBank/DDBJ databases">
        <authorList>
            <person name="Varghese N."/>
            <person name="Submissions S."/>
        </authorList>
    </citation>
    <scope>NUCLEOTIDE SEQUENCE [LARGE SCALE GENOMIC DNA]</scope>
    <source>
        <strain evidence="6">R11H</strain>
    </source>
</reference>
<dbReference type="EMBL" id="FUYP01000089">
    <property type="protein sequence ID" value="SKC09853.1"/>
    <property type="molecule type" value="Genomic_DNA"/>
</dbReference>
<sequence length="265" mass="28573">MDKLPPAIRPNWSKHKLLAGEPVFCPVPVTDLASLENLAALSLLDLAMLDMEHGPWAWRDISDFSRLCDLWRISSMVRVAANDEVLIGKALDLGAQSILVPHVLSADDAARAVRAARYAPAGTRGMGGPRQGLGVADYWKSADREVMVGVLIEDVEALSQLELIAAVPGVDFVFLAPFDLASSLGHVGEPFSPDVQGEVRTAIKKLSSMGKSCGTFVTDDCVEEYLSLGARLLFFSPAVYLYKGISQFRNVVSRALDGFTQPSGV</sequence>
<dbReference type="Pfam" id="PF03328">
    <property type="entry name" value="HpcH_HpaI"/>
    <property type="match status" value="1"/>
</dbReference>
<keyword evidence="6" id="KW-1185">Reference proteome</keyword>